<dbReference type="AlphaFoldDB" id="A0A2T6B8C4"/>
<organism evidence="2 3">
    <name type="scientific">Gemmobacter caeni</name>
    <dbReference type="NCBI Taxonomy" id="589035"/>
    <lineage>
        <taxon>Bacteria</taxon>
        <taxon>Pseudomonadati</taxon>
        <taxon>Pseudomonadota</taxon>
        <taxon>Alphaproteobacteria</taxon>
        <taxon>Rhodobacterales</taxon>
        <taxon>Paracoccaceae</taxon>
        <taxon>Gemmobacter</taxon>
    </lineage>
</organism>
<dbReference type="SUPFAM" id="SSF48452">
    <property type="entry name" value="TPR-like"/>
    <property type="match status" value="1"/>
</dbReference>
<accession>A0A2T6B8C4</accession>
<dbReference type="Proteomes" id="UP000244224">
    <property type="component" value="Unassembled WGS sequence"/>
</dbReference>
<evidence type="ECO:0000313" key="3">
    <source>
        <dbReference type="Proteomes" id="UP000244224"/>
    </source>
</evidence>
<proteinExistence type="predicted"/>
<name>A0A2T6B8C4_9RHOB</name>
<sequence length="553" mass="59504">MTLLEQNVQPDPAVTEGLTPEQGGTLAASTARDPMDMLSGLVGAGWDDRSLAESFRQSLDRDLDLETADRAYQLAKRVVLRERTDEGACELIGVLLEVLERAGWGTEARLIATRVGGLTGVSDAMRRRAARILLEAGSVRVALSLIGDLPTGDDRLLAARCHEALGDPEGVFEAAAAALTLIPGNAPAVPVVTLLVGAALSTGRPEAALIALRRVPKADRTRELLLLETRARELTDDLKGAARPLRLLLERDPTDDTARGHLVDLLSRSGQREAARVVYREGLPFLEARLPDTADELFEEPSRFVSADPAPASRLGWVAGVTGQDPDPWQARELIAFDRTLLAWVQTRPDRIRELTYRVRLSEAAQGMVMDMHLRGRGVLIASAHAGLMDAAPLALLAAGVRFGLTAPATLLDLPGLSDYLIAVEGRSRTAAMRDLTARLRGGEAVAVSADAVPGPRPRRVPLFDREVPVSDLCARISERLNVPTVFPRVLPGEGGVITVDLRPLPAPSADLSGEPFRDAWARAWASELEDLLRSAPYAMRGTGGFWDAILDA</sequence>
<gene>
    <name evidence="2" type="ORF">C8N34_10293</name>
</gene>
<protein>
    <recommendedName>
        <fullName evidence="4">Tetratricopeptide repeat protein</fullName>
    </recommendedName>
</protein>
<keyword evidence="3" id="KW-1185">Reference proteome</keyword>
<comment type="caution">
    <text evidence="2">The sequence shown here is derived from an EMBL/GenBank/DDBJ whole genome shotgun (WGS) entry which is preliminary data.</text>
</comment>
<reference evidence="2 3" key="1">
    <citation type="submission" date="2018-04" db="EMBL/GenBank/DDBJ databases">
        <title>Genomic Encyclopedia of Archaeal and Bacterial Type Strains, Phase II (KMG-II): from individual species to whole genera.</title>
        <authorList>
            <person name="Goeker M."/>
        </authorList>
    </citation>
    <scope>NUCLEOTIDE SEQUENCE [LARGE SCALE GENOMIC DNA]</scope>
    <source>
        <strain evidence="2 3">DSM 21823</strain>
    </source>
</reference>
<evidence type="ECO:0008006" key="4">
    <source>
        <dbReference type="Google" id="ProtNLM"/>
    </source>
</evidence>
<evidence type="ECO:0000313" key="2">
    <source>
        <dbReference type="EMBL" id="PTX52315.1"/>
    </source>
</evidence>
<dbReference type="Gene3D" id="1.25.40.10">
    <property type="entry name" value="Tetratricopeptide repeat domain"/>
    <property type="match status" value="1"/>
</dbReference>
<dbReference type="InterPro" id="IPR011990">
    <property type="entry name" value="TPR-like_helical_dom_sf"/>
</dbReference>
<dbReference type="OrthoDB" id="286526at204455"/>
<dbReference type="RefSeq" id="WP_108127655.1">
    <property type="nucleotide sequence ID" value="NZ_QBKP01000002.1"/>
</dbReference>
<evidence type="ECO:0000256" key="1">
    <source>
        <dbReference type="SAM" id="MobiDB-lite"/>
    </source>
</evidence>
<dbReference type="EMBL" id="QBKP01000002">
    <property type="protein sequence ID" value="PTX52315.1"/>
    <property type="molecule type" value="Genomic_DNA"/>
</dbReference>
<feature type="region of interest" description="Disordered" evidence="1">
    <location>
        <begin position="1"/>
        <end position="30"/>
    </location>
</feature>